<evidence type="ECO:0000259" key="11">
    <source>
        <dbReference type="PROSITE" id="PS50089"/>
    </source>
</evidence>
<organism evidence="14">
    <name type="scientific">Anthurium amnicola</name>
    <dbReference type="NCBI Taxonomy" id="1678845"/>
    <lineage>
        <taxon>Eukaryota</taxon>
        <taxon>Viridiplantae</taxon>
        <taxon>Streptophyta</taxon>
        <taxon>Embryophyta</taxon>
        <taxon>Tracheophyta</taxon>
        <taxon>Spermatophyta</taxon>
        <taxon>Magnoliopsida</taxon>
        <taxon>Liliopsida</taxon>
        <taxon>Araceae</taxon>
        <taxon>Pothoideae</taxon>
        <taxon>Potheae</taxon>
        <taxon>Anthurium</taxon>
    </lineage>
</organism>
<gene>
    <name evidence="14" type="primary">BRCA1_9</name>
    <name evidence="14" type="ORF">g.25213</name>
</gene>
<dbReference type="PROSITE" id="PS51805">
    <property type="entry name" value="EPHD"/>
    <property type="match status" value="1"/>
</dbReference>
<dbReference type="InterPro" id="IPR034732">
    <property type="entry name" value="EPHD"/>
</dbReference>
<dbReference type="Gene3D" id="3.40.50.10190">
    <property type="entry name" value="BRCT domain"/>
    <property type="match status" value="2"/>
</dbReference>
<protein>
    <submittedName>
        <fullName evidence="14">Protein BREAST CANCER SUSCEPTIBILITY 1</fullName>
    </submittedName>
</protein>
<dbReference type="PANTHER" id="PTHR13763:SF0">
    <property type="entry name" value="BREAST CANCER TYPE 1 SUSCEPTIBILITY PROTEIN"/>
    <property type="match status" value="1"/>
</dbReference>
<keyword evidence="7" id="KW-0234">DNA repair</keyword>
<name>A0A1D1YZN0_9ARAE</name>
<dbReference type="GO" id="GO:0000724">
    <property type="term" value="P:double-strand break repair via homologous recombination"/>
    <property type="evidence" value="ECO:0007669"/>
    <property type="project" value="UniProtKB-ARBA"/>
</dbReference>
<feature type="region of interest" description="Disordered" evidence="10">
    <location>
        <begin position="364"/>
        <end position="383"/>
    </location>
</feature>
<dbReference type="Pfam" id="PF00533">
    <property type="entry name" value="BRCT"/>
    <property type="match status" value="1"/>
</dbReference>
<dbReference type="PROSITE" id="PS00518">
    <property type="entry name" value="ZF_RING_1"/>
    <property type="match status" value="1"/>
</dbReference>
<dbReference type="EMBL" id="GDJX01007836">
    <property type="protein sequence ID" value="JAT60100.1"/>
    <property type="molecule type" value="Transcribed_RNA"/>
</dbReference>
<dbReference type="InterPro" id="IPR001841">
    <property type="entry name" value="Znf_RING"/>
</dbReference>
<dbReference type="SUPFAM" id="SSF52113">
    <property type="entry name" value="BRCT domain"/>
    <property type="match status" value="2"/>
</dbReference>
<feature type="region of interest" description="Disordered" evidence="10">
    <location>
        <begin position="594"/>
        <end position="694"/>
    </location>
</feature>
<proteinExistence type="predicted"/>
<dbReference type="PROSITE" id="PS50172">
    <property type="entry name" value="BRCT"/>
    <property type="match status" value="2"/>
</dbReference>
<evidence type="ECO:0000256" key="5">
    <source>
        <dbReference type="ARBA" id="ARBA00022771"/>
    </source>
</evidence>
<dbReference type="PROSITE" id="PS50089">
    <property type="entry name" value="ZF_RING_2"/>
    <property type="match status" value="1"/>
</dbReference>
<keyword evidence="8" id="KW-0539">Nucleus</keyword>
<keyword evidence="4" id="KW-0227">DNA damage</keyword>
<feature type="region of interest" description="Disordered" evidence="10">
    <location>
        <begin position="483"/>
        <end position="506"/>
    </location>
</feature>
<dbReference type="FunFam" id="3.30.40.10:FF:000310">
    <property type="entry name" value="Breast cancer associated RING 1"/>
    <property type="match status" value="1"/>
</dbReference>
<keyword evidence="3" id="KW-0677">Repeat</keyword>
<feature type="domain" description="RING-type" evidence="11">
    <location>
        <begin position="14"/>
        <end position="52"/>
    </location>
</feature>
<dbReference type="FunFam" id="3.30.40.10:FF:000352">
    <property type="entry name" value="Breast cancer associated RING 1"/>
    <property type="match status" value="1"/>
</dbReference>
<feature type="non-terminal residue" evidence="14">
    <location>
        <position position="1"/>
    </location>
</feature>
<comment type="subcellular location">
    <subcellularLocation>
        <location evidence="1">Nucleus</location>
    </subcellularLocation>
</comment>
<keyword evidence="2" id="KW-0479">Metal-binding</keyword>
<dbReference type="GO" id="GO:0008270">
    <property type="term" value="F:zinc ion binding"/>
    <property type="evidence" value="ECO:0007669"/>
    <property type="project" value="UniProtKB-KW"/>
</dbReference>
<evidence type="ECO:0000256" key="7">
    <source>
        <dbReference type="ARBA" id="ARBA00023204"/>
    </source>
</evidence>
<dbReference type="Pfam" id="PF13923">
    <property type="entry name" value="zf-C3HC4_2"/>
    <property type="match status" value="1"/>
</dbReference>
<feature type="compositionally biased region" description="Basic and acidic residues" evidence="10">
    <location>
        <begin position="105"/>
        <end position="115"/>
    </location>
</feature>
<dbReference type="InterPro" id="IPR001357">
    <property type="entry name" value="BRCT_dom"/>
</dbReference>
<dbReference type="InterPro" id="IPR036420">
    <property type="entry name" value="BRCT_dom_sf"/>
</dbReference>
<dbReference type="InterPro" id="IPR031099">
    <property type="entry name" value="BRCA1-associated"/>
</dbReference>
<feature type="region of interest" description="Disordered" evidence="10">
    <location>
        <begin position="87"/>
        <end position="130"/>
    </location>
</feature>
<feature type="compositionally biased region" description="Basic residues" evidence="10">
    <location>
        <begin position="117"/>
        <end position="127"/>
    </location>
</feature>
<accession>A0A1D1YZN0</accession>
<evidence type="ECO:0000256" key="3">
    <source>
        <dbReference type="ARBA" id="ARBA00022737"/>
    </source>
</evidence>
<feature type="compositionally biased region" description="Polar residues" evidence="10">
    <location>
        <begin position="666"/>
        <end position="685"/>
    </location>
</feature>
<evidence type="ECO:0000256" key="4">
    <source>
        <dbReference type="ARBA" id="ARBA00022763"/>
    </source>
</evidence>
<evidence type="ECO:0000256" key="10">
    <source>
        <dbReference type="SAM" id="MobiDB-lite"/>
    </source>
</evidence>
<dbReference type="SMART" id="SM00292">
    <property type="entry name" value="BRCT"/>
    <property type="match status" value="2"/>
</dbReference>
<reference evidence="14" key="1">
    <citation type="submission" date="2015-07" db="EMBL/GenBank/DDBJ databases">
        <title>Transcriptome Assembly of Anthurium amnicola.</title>
        <authorList>
            <person name="Suzuki J."/>
        </authorList>
    </citation>
    <scope>NUCLEOTIDE SEQUENCE</scope>
</reference>
<dbReference type="Gene3D" id="3.30.40.10">
    <property type="entry name" value="Zinc/RING finger domain, C3HC4 (zinc finger)"/>
    <property type="match status" value="2"/>
</dbReference>
<dbReference type="FunFam" id="3.40.50.10190:FF:000006">
    <property type="entry name" value="Breast cancer type 1 susceptibility protein homolog"/>
    <property type="match status" value="1"/>
</dbReference>
<dbReference type="CDD" id="cd17734">
    <property type="entry name" value="BRCT_Bard1_rpt1"/>
    <property type="match status" value="1"/>
</dbReference>
<dbReference type="PANTHER" id="PTHR13763">
    <property type="entry name" value="BREAST CANCER TYPE 1 SUSCEPTIBILITY PROTEIN BRCA1"/>
    <property type="match status" value="1"/>
</dbReference>
<dbReference type="SMART" id="SM00184">
    <property type="entry name" value="RING"/>
    <property type="match status" value="1"/>
</dbReference>
<feature type="region of interest" description="Disordered" evidence="10">
    <location>
        <begin position="298"/>
        <end position="358"/>
    </location>
</feature>
<feature type="compositionally biased region" description="Basic and acidic residues" evidence="10">
    <location>
        <begin position="339"/>
        <end position="358"/>
    </location>
</feature>
<dbReference type="GO" id="GO:0005634">
    <property type="term" value="C:nucleus"/>
    <property type="evidence" value="ECO:0007669"/>
    <property type="project" value="UniProtKB-SubCell"/>
</dbReference>
<dbReference type="GO" id="GO:0045944">
    <property type="term" value="P:positive regulation of transcription by RNA polymerase II"/>
    <property type="evidence" value="ECO:0007669"/>
    <property type="project" value="TreeGrafter"/>
</dbReference>
<keyword evidence="6" id="KW-0862">Zinc</keyword>
<evidence type="ECO:0000259" key="13">
    <source>
        <dbReference type="PROSITE" id="PS51805"/>
    </source>
</evidence>
<evidence type="ECO:0000259" key="12">
    <source>
        <dbReference type="PROSITE" id="PS50172"/>
    </source>
</evidence>
<feature type="compositionally biased region" description="Basic and acidic residues" evidence="10">
    <location>
        <begin position="602"/>
        <end position="613"/>
    </location>
</feature>
<dbReference type="GO" id="GO:0004842">
    <property type="term" value="F:ubiquitin-protein transferase activity"/>
    <property type="evidence" value="ECO:0007669"/>
    <property type="project" value="TreeGrafter"/>
</dbReference>
<dbReference type="InterPro" id="IPR013083">
    <property type="entry name" value="Znf_RING/FYVE/PHD"/>
</dbReference>
<dbReference type="AlphaFoldDB" id="A0A1D1YZN0"/>
<evidence type="ECO:0000256" key="9">
    <source>
        <dbReference type="PROSITE-ProRule" id="PRU00175"/>
    </source>
</evidence>
<sequence length="1087" mass="120501">GVEHLERMGRELKCPICLSLLRSAVSLVCNHVFCSSCISESMKSASNCPVCKVPYHRREVRPSPHMDNLVTIYKSMEVAAGVNIFVTPKEPGNRSSDEPIQSGDSKSHVSQEAKGKQQSKAKNKMVSKTKSMEKKIAETAVMSPCLSMPSFPSKKRVHVTPYPISETPLKSVKLPRSGDSSLAGQIDRELVNNVGDKIRNITTVSKDNVPVVQKGEPIFDPFFWLREDIDEDETPERPSAQQTGDMPLQDAPCFSDIKDTDDSNPTTMTLGKFHAESVFDSELFEWTQRACSPELCFTPTRNQEDADEPGLGKSSENETGLLDKFPGSNGIILSKGVKSSRDDQANEKSDNCKADNPRKQIIKGKQSAKLTFRRKNKKRSADVRKRTCLDAALAAGKNKHSETAENSCPEYVKHQNKVSSSPGKDKKAEITPSNKLKHVKSLMNQSQDLTMAGTLTQPPTECSGAKASNLEVNDEVLPCLKAEKDHSHSASGKRKRSTVAQSKGRKKKMSFDDAIIKILEEVPHKTSSETQTVVLVPNCHKHELNEGLNSMNRGSSWDVKGCTMHQKPVTELEAQNQMADVVKYATAKVGLSDKTVDSGNEINKKSEKNLPHGEKKRGLKHQIQMTDQAGLGTVEDCEEMPLPPRSSENRNSEIASEPQQKRNSDAAKSSSMTLKTVHTSGNQSLRNRHNDPSHSRCAFCQAVKETQVTGDMMHYLNGKPVAADYNGGINVIHAHKHCAEWAPNVYFQDDSAVNLVTELARSKRIKCCCCGIKGAALGCFEKSCRKSFHYTCAKQIPQCRWDTESFVMLCPLHLSSKLPMEVPETRHGHKQSKPKRVCQPQETIKSQTSMRQLWRCPSGSPIKWVLCSSSLSVSEKETVLAFAKVTGVSILRDWSPTVTHVIASTDDTGSCKRTLKFLMAITEGKWILKIDWVKACMKAGEPLAEEQYEIRVDVHGIRDGPRLGRLRAIKQEPKLFNGYKFYFSGDFTTSCKRYLQDLVIAAGGNVLQRKPISREKGKLEDTPVSPIFVIYSLELDEKCDSSRGSMILNCRRVEAGSLADDSGGKVATNTWILDSIAGYKIQSFDKY</sequence>
<dbReference type="Pfam" id="PF13771">
    <property type="entry name" value="zf-HC5HC2H"/>
    <property type="match status" value="1"/>
</dbReference>
<evidence type="ECO:0000256" key="1">
    <source>
        <dbReference type="ARBA" id="ARBA00004123"/>
    </source>
</evidence>
<evidence type="ECO:0000313" key="14">
    <source>
        <dbReference type="EMBL" id="JAT60100.1"/>
    </source>
</evidence>
<evidence type="ECO:0000256" key="8">
    <source>
        <dbReference type="ARBA" id="ARBA00023242"/>
    </source>
</evidence>
<feature type="compositionally biased region" description="Basic residues" evidence="10">
    <location>
        <begin position="491"/>
        <end position="506"/>
    </location>
</feature>
<dbReference type="CDD" id="cd15571">
    <property type="entry name" value="ePHD"/>
    <property type="match status" value="1"/>
</dbReference>
<dbReference type="InterPro" id="IPR017907">
    <property type="entry name" value="Znf_RING_CS"/>
</dbReference>
<feature type="region of interest" description="Disordered" evidence="10">
    <location>
        <begin position="232"/>
        <end position="252"/>
    </location>
</feature>
<dbReference type="Pfam" id="PF16589">
    <property type="entry name" value="BRCT_2"/>
    <property type="match status" value="1"/>
</dbReference>
<keyword evidence="5 9" id="KW-0863">Zinc-finger</keyword>
<evidence type="ECO:0000256" key="2">
    <source>
        <dbReference type="ARBA" id="ARBA00022723"/>
    </source>
</evidence>
<feature type="domain" description="BRCT" evidence="12">
    <location>
        <begin position="865"/>
        <end position="950"/>
    </location>
</feature>
<feature type="domain" description="BRCT" evidence="12">
    <location>
        <begin position="971"/>
        <end position="1087"/>
    </location>
</feature>
<feature type="domain" description="PHD-type" evidence="13">
    <location>
        <begin position="694"/>
        <end position="814"/>
    </location>
</feature>
<evidence type="ECO:0000256" key="6">
    <source>
        <dbReference type="ARBA" id="ARBA00022833"/>
    </source>
</evidence>
<dbReference type="SUPFAM" id="SSF57850">
    <property type="entry name" value="RING/U-box"/>
    <property type="match status" value="1"/>
</dbReference>